<sequence>MQYGGIQNIQRKTKRVSVTSSAHPLLITGHPFEWLTIPGLGRIACTFIRHQPPLMLVSAGALSQSGSLADAVSLPAWETVRIFGAAALSRYIGENARHGQLVVIDSPLDGSPCALGFAILGRQGWQRHVAASAEQVISQAVRQPDTIACDHLPASVNATFSLIHRHQPHG</sequence>
<reference evidence="2 4" key="2">
    <citation type="submission" date="2018-09" db="EMBL/GenBank/DDBJ databases">
        <title>Phylogenetic diversity of Pectobacterium and Dickeya strains causing blackleg disease of potato in Morocco.</title>
        <authorList>
            <person name="Oulghazi S."/>
            <person name="Moumni M."/>
            <person name="Faure D."/>
        </authorList>
    </citation>
    <scope>NUCLEOTIDE SEQUENCE [LARGE SCALE GENOMIC DNA]</scope>
    <source>
        <strain evidence="2 4">S4.16.03.LID</strain>
    </source>
</reference>
<accession>A0AAP6VE08</accession>
<dbReference type="EMBL" id="QZDO01000018">
    <property type="protein sequence ID" value="RJL75462.1"/>
    <property type="molecule type" value="Genomic_DNA"/>
</dbReference>
<evidence type="ECO:0000313" key="3">
    <source>
        <dbReference type="Proteomes" id="UP000245055"/>
    </source>
</evidence>
<evidence type="ECO:0000313" key="1">
    <source>
        <dbReference type="EMBL" id="PWD72236.1"/>
    </source>
</evidence>
<keyword evidence="4" id="KW-1185">Reference proteome</keyword>
<organism evidence="1 3">
    <name type="scientific">Dickeya dianthicola</name>
    <dbReference type="NCBI Taxonomy" id="204039"/>
    <lineage>
        <taxon>Bacteria</taxon>
        <taxon>Pseudomonadati</taxon>
        <taxon>Pseudomonadota</taxon>
        <taxon>Gammaproteobacteria</taxon>
        <taxon>Enterobacterales</taxon>
        <taxon>Pectobacteriaceae</taxon>
        <taxon>Dickeya</taxon>
    </lineage>
</organism>
<evidence type="ECO:0000313" key="2">
    <source>
        <dbReference type="EMBL" id="RJL75462.1"/>
    </source>
</evidence>
<comment type="caution">
    <text evidence="1">The sequence shown here is derived from an EMBL/GenBank/DDBJ whole genome shotgun (WGS) entry which is preliminary data.</text>
</comment>
<protein>
    <submittedName>
        <fullName evidence="1">Uncharacterized protein</fullName>
    </submittedName>
</protein>
<name>A0AAP6VE08_9GAMM</name>
<dbReference type="EMBL" id="QESZ01000019">
    <property type="protein sequence ID" value="PWD72236.1"/>
    <property type="molecule type" value="Genomic_DNA"/>
</dbReference>
<dbReference type="Proteomes" id="UP000245055">
    <property type="component" value="Unassembled WGS sequence"/>
</dbReference>
<proteinExistence type="predicted"/>
<evidence type="ECO:0000313" key="4">
    <source>
        <dbReference type="Proteomes" id="UP000266633"/>
    </source>
</evidence>
<gene>
    <name evidence="2" type="ORF">D5077_06040</name>
    <name evidence="1" type="ORF">DF213_13805</name>
</gene>
<dbReference type="SUPFAM" id="SSF54506">
    <property type="entry name" value="Diaminopimelate epimerase-like"/>
    <property type="match status" value="1"/>
</dbReference>
<dbReference type="Proteomes" id="UP000266633">
    <property type="component" value="Unassembled WGS sequence"/>
</dbReference>
<reference evidence="1 3" key="1">
    <citation type="submission" date="2018-05" db="EMBL/GenBank/DDBJ databases">
        <title>Genomic diversity of pathogens causing Blackleg of Potato in Pakistan.</title>
        <authorList>
            <person name="Sarfraz S."/>
            <person name="Riaz K."/>
            <person name="Oulghazi S."/>
            <person name="Cigna J."/>
            <person name="Sahi S.T."/>
            <person name="Khan S.H."/>
            <person name="Hameed A."/>
            <person name="Faure D."/>
        </authorList>
    </citation>
    <scope>NUCLEOTIDE SEQUENCE [LARGE SCALE GENOMIC DNA]</scope>
    <source>
        <strain evidence="1 3">SS70</strain>
    </source>
</reference>
<dbReference type="AlphaFoldDB" id="A0AAP6VE08"/>